<dbReference type="KEGG" id="cci:CC1G_01655"/>
<keyword evidence="4" id="KW-1185">Reference proteome</keyword>
<evidence type="ECO:0000256" key="2">
    <source>
        <dbReference type="SAM" id="SignalP"/>
    </source>
</evidence>
<evidence type="ECO:0000313" key="4">
    <source>
        <dbReference type="Proteomes" id="UP000001861"/>
    </source>
</evidence>
<accession>A8NIE0</accession>
<protein>
    <submittedName>
        <fullName evidence="3">Uncharacterized protein</fullName>
    </submittedName>
</protein>
<comment type="caution">
    <text evidence="3">The sequence shown here is derived from an EMBL/GenBank/DDBJ whole genome shotgun (WGS) entry which is preliminary data.</text>
</comment>
<dbReference type="InParanoid" id="A8NIE0"/>
<organism evidence="3 4">
    <name type="scientific">Coprinopsis cinerea (strain Okayama-7 / 130 / ATCC MYA-4618 / FGSC 9003)</name>
    <name type="common">Inky cap fungus</name>
    <name type="synonym">Hormographiella aspergillata</name>
    <dbReference type="NCBI Taxonomy" id="240176"/>
    <lineage>
        <taxon>Eukaryota</taxon>
        <taxon>Fungi</taxon>
        <taxon>Dikarya</taxon>
        <taxon>Basidiomycota</taxon>
        <taxon>Agaricomycotina</taxon>
        <taxon>Agaricomycetes</taxon>
        <taxon>Agaricomycetidae</taxon>
        <taxon>Agaricales</taxon>
        <taxon>Agaricineae</taxon>
        <taxon>Psathyrellaceae</taxon>
        <taxon>Coprinopsis</taxon>
    </lineage>
</organism>
<feature type="signal peptide" evidence="2">
    <location>
        <begin position="1"/>
        <end position="22"/>
    </location>
</feature>
<name>A8NIE0_COPC7</name>
<dbReference type="RefSeq" id="XP_001833978.1">
    <property type="nucleotide sequence ID" value="XM_001833926.1"/>
</dbReference>
<dbReference type="EMBL" id="AACS02000010">
    <property type="protein sequence ID" value="EAU88008.1"/>
    <property type="molecule type" value="Genomic_DNA"/>
</dbReference>
<dbReference type="GeneID" id="6010482"/>
<sequence>MRVHVIVKSLVVVLAGLKYTSAYHNDYANDLAARDFLYEARDLVDAESLWTREDILSEFTTRELLEEIFERHGGASGGRPKIKISDSREAPIKDPPSPTSPLSDIIDQFPSPPSRRRKP</sequence>
<reference evidence="3 4" key="1">
    <citation type="journal article" date="2010" name="Proc. Natl. Acad. Sci. U.S.A.">
        <title>Insights into evolution of multicellular fungi from the assembled chromosomes of the mushroom Coprinopsis cinerea (Coprinus cinereus).</title>
        <authorList>
            <person name="Stajich J.E."/>
            <person name="Wilke S.K."/>
            <person name="Ahren D."/>
            <person name="Au C.H."/>
            <person name="Birren B.W."/>
            <person name="Borodovsky M."/>
            <person name="Burns C."/>
            <person name="Canback B."/>
            <person name="Casselton L.A."/>
            <person name="Cheng C.K."/>
            <person name="Deng J."/>
            <person name="Dietrich F.S."/>
            <person name="Fargo D.C."/>
            <person name="Farman M.L."/>
            <person name="Gathman A.C."/>
            <person name="Goldberg J."/>
            <person name="Guigo R."/>
            <person name="Hoegger P.J."/>
            <person name="Hooker J.B."/>
            <person name="Huggins A."/>
            <person name="James T.Y."/>
            <person name="Kamada T."/>
            <person name="Kilaru S."/>
            <person name="Kodira C."/>
            <person name="Kues U."/>
            <person name="Kupfer D."/>
            <person name="Kwan H.S."/>
            <person name="Lomsadze A."/>
            <person name="Li W."/>
            <person name="Lilly W.W."/>
            <person name="Ma L.J."/>
            <person name="Mackey A.J."/>
            <person name="Manning G."/>
            <person name="Martin F."/>
            <person name="Muraguchi H."/>
            <person name="Natvig D.O."/>
            <person name="Palmerini H."/>
            <person name="Ramesh M.A."/>
            <person name="Rehmeyer C.J."/>
            <person name="Roe B.A."/>
            <person name="Shenoy N."/>
            <person name="Stanke M."/>
            <person name="Ter-Hovhannisyan V."/>
            <person name="Tunlid A."/>
            <person name="Velagapudi R."/>
            <person name="Vision T.J."/>
            <person name="Zeng Q."/>
            <person name="Zolan M.E."/>
            <person name="Pukkila P.J."/>
        </authorList>
    </citation>
    <scope>NUCLEOTIDE SEQUENCE [LARGE SCALE GENOMIC DNA]</scope>
    <source>
        <strain evidence="4">Okayama-7 / 130 / ATCC MYA-4618 / FGSC 9003</strain>
    </source>
</reference>
<feature type="chain" id="PRO_5002726516" evidence="2">
    <location>
        <begin position="23"/>
        <end position="119"/>
    </location>
</feature>
<feature type="region of interest" description="Disordered" evidence="1">
    <location>
        <begin position="70"/>
        <end position="119"/>
    </location>
</feature>
<dbReference type="Proteomes" id="UP000001861">
    <property type="component" value="Unassembled WGS sequence"/>
</dbReference>
<dbReference type="VEuPathDB" id="FungiDB:CC1G_01655"/>
<proteinExistence type="predicted"/>
<keyword evidence="2" id="KW-0732">Signal</keyword>
<feature type="compositionally biased region" description="Basic and acidic residues" evidence="1">
    <location>
        <begin position="83"/>
        <end position="92"/>
    </location>
</feature>
<evidence type="ECO:0000256" key="1">
    <source>
        <dbReference type="SAM" id="MobiDB-lite"/>
    </source>
</evidence>
<gene>
    <name evidence="3" type="ORF">CC1G_01655</name>
</gene>
<dbReference type="AlphaFoldDB" id="A8NIE0"/>
<evidence type="ECO:0000313" key="3">
    <source>
        <dbReference type="EMBL" id="EAU88008.1"/>
    </source>
</evidence>